<dbReference type="EMBL" id="CAJOBC010098805">
    <property type="protein sequence ID" value="CAF4456629.1"/>
    <property type="molecule type" value="Genomic_DNA"/>
</dbReference>
<dbReference type="InterPro" id="IPR029058">
    <property type="entry name" value="AB_hydrolase_fold"/>
</dbReference>
<evidence type="ECO:0000256" key="2">
    <source>
        <dbReference type="ARBA" id="ARBA00022801"/>
    </source>
</evidence>
<dbReference type="AlphaFoldDB" id="A0A815ZRW6"/>
<dbReference type="InterPro" id="IPR050955">
    <property type="entry name" value="Plant_Biomass_Hydrol_Est"/>
</dbReference>
<dbReference type="Gene3D" id="3.40.50.1820">
    <property type="entry name" value="alpha/beta hydrolase"/>
    <property type="match status" value="1"/>
</dbReference>
<evidence type="ECO:0000313" key="3">
    <source>
        <dbReference type="EMBL" id="CAF1586708.1"/>
    </source>
</evidence>
<dbReference type="PANTHER" id="PTHR43037">
    <property type="entry name" value="UNNAMED PRODUCT-RELATED"/>
    <property type="match status" value="1"/>
</dbReference>
<keyword evidence="5" id="KW-1185">Reference proteome</keyword>
<organism evidence="3 5">
    <name type="scientific">Didymodactylos carnosus</name>
    <dbReference type="NCBI Taxonomy" id="1234261"/>
    <lineage>
        <taxon>Eukaryota</taxon>
        <taxon>Metazoa</taxon>
        <taxon>Spiralia</taxon>
        <taxon>Gnathifera</taxon>
        <taxon>Rotifera</taxon>
        <taxon>Eurotatoria</taxon>
        <taxon>Bdelloidea</taxon>
        <taxon>Philodinida</taxon>
        <taxon>Philodinidae</taxon>
        <taxon>Didymodactylos</taxon>
    </lineage>
</organism>
<evidence type="ECO:0008006" key="6">
    <source>
        <dbReference type="Google" id="ProtNLM"/>
    </source>
</evidence>
<evidence type="ECO:0000256" key="1">
    <source>
        <dbReference type="ARBA" id="ARBA00022729"/>
    </source>
</evidence>
<protein>
    <recommendedName>
        <fullName evidence="6">Feruloyl esterase</fullName>
    </recommendedName>
</protein>
<accession>A0A815ZRW6</accession>
<proteinExistence type="predicted"/>
<dbReference type="PANTHER" id="PTHR43037:SF5">
    <property type="entry name" value="FERULOYL ESTERASE"/>
    <property type="match status" value="1"/>
</dbReference>
<sequence>MEFMRKIFIGTITIALIVGTLPVVICENQCTEYGNPPQKSIFSLDALVSVVDLCLNINDVLSSISAHLSQVLLKSQLMKFKDNNGEDRAACLLTKGSTQQLPLLVWLHPSLAPRAAISLTGLLEAMTTADLTNDESRVGYSLLVISGRSTTHFYPFPDHVGLGWDNWYRNYNRSDPKINVDVQTIDYFIAKAKSAVNTDVKRVYMSGWSNGAAMAVQYGLNTPNIAAAAVYSAPDPYRDIHDSCAQEPNPPYLTPFKILYNQCDIAGICTTGKAFINDLVTRYPKLTAKFTVTNALQLSTVSPPMCTDFPFLCSTILLGGLNHARWPVFLNQEFFDFLKDYTSE</sequence>
<dbReference type="OrthoDB" id="2543211at2759"/>
<reference evidence="3" key="1">
    <citation type="submission" date="2021-02" db="EMBL/GenBank/DDBJ databases">
        <authorList>
            <person name="Nowell W R."/>
        </authorList>
    </citation>
    <scope>NUCLEOTIDE SEQUENCE</scope>
</reference>
<dbReference type="Proteomes" id="UP000663829">
    <property type="component" value="Unassembled WGS sequence"/>
</dbReference>
<evidence type="ECO:0000313" key="4">
    <source>
        <dbReference type="EMBL" id="CAF4456629.1"/>
    </source>
</evidence>
<evidence type="ECO:0000313" key="5">
    <source>
        <dbReference type="Proteomes" id="UP000663829"/>
    </source>
</evidence>
<dbReference type="Proteomes" id="UP000681722">
    <property type="component" value="Unassembled WGS sequence"/>
</dbReference>
<gene>
    <name evidence="3" type="ORF">GPM918_LOCUS41464</name>
    <name evidence="4" type="ORF">SRO942_LOCUS42519</name>
</gene>
<dbReference type="SUPFAM" id="SSF53474">
    <property type="entry name" value="alpha/beta-Hydrolases"/>
    <property type="match status" value="1"/>
</dbReference>
<keyword evidence="1" id="KW-0732">Signal</keyword>
<name>A0A815ZRW6_9BILA</name>
<keyword evidence="2" id="KW-0378">Hydrolase</keyword>
<dbReference type="GO" id="GO:0016787">
    <property type="term" value="F:hydrolase activity"/>
    <property type="evidence" value="ECO:0007669"/>
    <property type="project" value="UniProtKB-KW"/>
</dbReference>
<comment type="caution">
    <text evidence="3">The sequence shown here is derived from an EMBL/GenBank/DDBJ whole genome shotgun (WGS) entry which is preliminary data.</text>
</comment>
<dbReference type="EMBL" id="CAJNOQ010032745">
    <property type="protein sequence ID" value="CAF1586708.1"/>
    <property type="molecule type" value="Genomic_DNA"/>
</dbReference>